<dbReference type="Proteomes" id="UP001596379">
    <property type="component" value="Unassembled WGS sequence"/>
</dbReference>
<organism evidence="2 3">
    <name type="scientific">Herminiimonas aquatilis</name>
    <dbReference type="NCBI Taxonomy" id="345342"/>
    <lineage>
        <taxon>Bacteria</taxon>
        <taxon>Pseudomonadati</taxon>
        <taxon>Pseudomonadota</taxon>
        <taxon>Betaproteobacteria</taxon>
        <taxon>Burkholderiales</taxon>
        <taxon>Oxalobacteraceae</taxon>
        <taxon>Herminiimonas</taxon>
    </lineage>
</organism>
<proteinExistence type="predicted"/>
<sequence length="511" mass="58400">MFLIRPQPLSGESLSSWRQRSGIANGFRRFPSFKDSDGYKTDYDRMPKEAELNWLVEQFRISSIVLSGLTLESLGGKISDEFDKSHKLRWVIPIMANDGRARGVYCPVCIAEDDEPYFRLSWRFAFLTSCPKHQCVLQDRCPSCHKGIWPFNLKSTRSMSMERLSICFWCGHDLSVLSVTKSAELFSLPLWTCANHGKVPKEISQAQNVHDVFSGLWALCQLMIRSSSSKIIKQLPARMIFTLNCKSSVIELSSLKDRAQILDAAYWLMQDWPERFVCVAKKAEISLHHFTSSGIVMPGWLNEVVNDSLVRRQSWVVQNDVNAAIDELSKSGQKISKKSVRRILEISESKVLNEMLSQRRQASWQEFKTLIFNFEDKLQHTPSSRSQQATLLRDYLIFLASVISNKSIEEVCKLSKLETQLILAAQAGDNEKSQYIRARALDLNCSYATKERIELSPLFLDNGIWFVSRFGGVLAGHTVRDRVTKLMLSGFPNNLWKSADVFRNLAEMTRK</sequence>
<dbReference type="InterPro" id="IPR009492">
    <property type="entry name" value="TniQ"/>
</dbReference>
<evidence type="ECO:0000259" key="1">
    <source>
        <dbReference type="Pfam" id="PF06527"/>
    </source>
</evidence>
<evidence type="ECO:0000313" key="2">
    <source>
        <dbReference type="EMBL" id="MFC7297907.1"/>
    </source>
</evidence>
<dbReference type="Pfam" id="PF06527">
    <property type="entry name" value="TniQ"/>
    <property type="match status" value="1"/>
</dbReference>
<feature type="domain" description="TniQ" evidence="1">
    <location>
        <begin position="4"/>
        <end position="137"/>
    </location>
</feature>
<protein>
    <submittedName>
        <fullName evidence="2">TniQ family protein</fullName>
    </submittedName>
</protein>
<gene>
    <name evidence="2" type="ORF">ACFQO0_05625</name>
</gene>
<dbReference type="RefSeq" id="WP_382233030.1">
    <property type="nucleotide sequence ID" value="NZ_JBHTCC010000001.1"/>
</dbReference>
<comment type="caution">
    <text evidence="2">The sequence shown here is derived from an EMBL/GenBank/DDBJ whole genome shotgun (WGS) entry which is preliminary data.</text>
</comment>
<dbReference type="EMBL" id="JBHTCC010000001">
    <property type="protein sequence ID" value="MFC7297907.1"/>
    <property type="molecule type" value="Genomic_DNA"/>
</dbReference>
<name>A0ABW2J3C9_9BURK</name>
<reference evidence="3" key="1">
    <citation type="journal article" date="2019" name="Int. J. Syst. Evol. Microbiol.">
        <title>The Global Catalogue of Microorganisms (GCM) 10K type strain sequencing project: providing services to taxonomists for standard genome sequencing and annotation.</title>
        <authorList>
            <consortium name="The Broad Institute Genomics Platform"/>
            <consortium name="The Broad Institute Genome Sequencing Center for Infectious Disease"/>
            <person name="Wu L."/>
            <person name="Ma J."/>
        </authorList>
    </citation>
    <scope>NUCLEOTIDE SEQUENCE [LARGE SCALE GENOMIC DNA]</scope>
    <source>
        <strain evidence="3">CCUG 36956</strain>
    </source>
</reference>
<accession>A0ABW2J3C9</accession>
<keyword evidence="3" id="KW-1185">Reference proteome</keyword>
<evidence type="ECO:0000313" key="3">
    <source>
        <dbReference type="Proteomes" id="UP001596379"/>
    </source>
</evidence>